<keyword evidence="5" id="KW-1185">Reference proteome</keyword>
<name>A0ABY6MLP3_9BACT</name>
<reference evidence="4" key="1">
    <citation type="submission" date="2022-10" db="EMBL/GenBank/DDBJ databases">
        <title>Algoriphagus sp. a novel bacteria isolate from halophytes salicornia europaea.</title>
        <authorList>
            <person name="Peng Y."/>
            <person name="Jiang L."/>
            <person name="Lee J."/>
        </authorList>
    </citation>
    <scope>NUCLEOTIDE SEQUENCE</scope>
    <source>
        <strain evidence="4">TR-M5</strain>
    </source>
</reference>
<dbReference type="PANTHER" id="PTHR34216">
    <property type="match status" value="1"/>
</dbReference>
<accession>A0ABY6MLP3</accession>
<evidence type="ECO:0000259" key="3">
    <source>
        <dbReference type="Pfam" id="PF01522"/>
    </source>
</evidence>
<keyword evidence="2" id="KW-0732">Signal</keyword>
<organism evidence="4 5">
    <name type="scientific">Algoriphagus halophytocola</name>
    <dbReference type="NCBI Taxonomy" id="2991499"/>
    <lineage>
        <taxon>Bacteria</taxon>
        <taxon>Pseudomonadati</taxon>
        <taxon>Bacteroidota</taxon>
        <taxon>Cytophagia</taxon>
        <taxon>Cytophagales</taxon>
        <taxon>Cyclobacteriaceae</taxon>
        <taxon>Algoriphagus</taxon>
    </lineage>
</organism>
<dbReference type="PANTHER" id="PTHR34216:SF3">
    <property type="entry name" value="POLY-BETA-1,6-N-ACETYL-D-GLUCOSAMINE N-DEACETYLASE"/>
    <property type="match status" value="1"/>
</dbReference>
<protein>
    <submittedName>
        <fullName evidence="4">Polysaccharide deacetylase family protein</fullName>
    </submittedName>
</protein>
<dbReference type="InterPro" id="IPR011330">
    <property type="entry name" value="Glyco_hydro/deAcase_b/a-brl"/>
</dbReference>
<dbReference type="InterPro" id="IPR051398">
    <property type="entry name" value="Polysacch_Deacetylase"/>
</dbReference>
<dbReference type="Gene3D" id="3.20.20.370">
    <property type="entry name" value="Glycoside hydrolase/deacetylase"/>
    <property type="match status" value="1"/>
</dbReference>
<dbReference type="Pfam" id="PF01522">
    <property type="entry name" value="Polysacc_deac_1"/>
    <property type="match status" value="1"/>
</dbReference>
<feature type="domain" description="NodB homology" evidence="3">
    <location>
        <begin position="36"/>
        <end position="181"/>
    </location>
</feature>
<sequence length="326" mass="37705">MTKANLIISLDFELHWGRFDKYALDENGKYYAQTLEALPRILDLFEKYNIRATWATVGMLMAESWEEWKAFSPEILPSFHQEKYSAFYWASKQSGKSKLGLFAPEMVNKILETPGQELASHTFSHFYTGEKGSTLEAFEADLQASKKIAQAKFGVAMQSLVFPRNQYHSQVMEVAAKTGFTSARVNPSDWFWKETSNENLLKKVFRTGDTLLPMGKPVSFDLKDCTAHPLFQVPASRLLRPYREGSVFNRRRIERIKSELEQVCEKGQSYHLWWHPHNFGNYPEENLRILEDLLIFIRSYVASGMLQSISMKDAYNLIAKNYSFSK</sequence>
<dbReference type="EMBL" id="CP110226">
    <property type="protein sequence ID" value="UZD23894.1"/>
    <property type="molecule type" value="Genomic_DNA"/>
</dbReference>
<comment type="subcellular location">
    <subcellularLocation>
        <location evidence="1">Secreted</location>
    </subcellularLocation>
</comment>
<proteinExistence type="predicted"/>
<dbReference type="SUPFAM" id="SSF88713">
    <property type="entry name" value="Glycoside hydrolase/deacetylase"/>
    <property type="match status" value="1"/>
</dbReference>
<evidence type="ECO:0000313" key="5">
    <source>
        <dbReference type="Proteomes" id="UP001163156"/>
    </source>
</evidence>
<dbReference type="Proteomes" id="UP001163156">
    <property type="component" value="Chromosome"/>
</dbReference>
<evidence type="ECO:0000313" key="4">
    <source>
        <dbReference type="EMBL" id="UZD23894.1"/>
    </source>
</evidence>
<gene>
    <name evidence="4" type="ORF">OM944_05230</name>
</gene>
<dbReference type="RefSeq" id="WP_264810603.1">
    <property type="nucleotide sequence ID" value="NZ_CP110226.1"/>
</dbReference>
<evidence type="ECO:0000256" key="1">
    <source>
        <dbReference type="ARBA" id="ARBA00004613"/>
    </source>
</evidence>
<dbReference type="InterPro" id="IPR002509">
    <property type="entry name" value="NODB_dom"/>
</dbReference>
<evidence type="ECO:0000256" key="2">
    <source>
        <dbReference type="ARBA" id="ARBA00022729"/>
    </source>
</evidence>